<feature type="transmembrane region" description="Helical" evidence="6">
    <location>
        <begin position="95"/>
        <end position="118"/>
    </location>
</feature>
<reference evidence="7" key="2">
    <citation type="submission" date="2025-09" db="UniProtKB">
        <authorList>
            <consortium name="Ensembl"/>
        </authorList>
    </citation>
    <scope>IDENTIFICATION</scope>
</reference>
<keyword evidence="5 6" id="KW-0472">Membrane</keyword>
<dbReference type="AlphaFoldDB" id="A0A8C5B8S3"/>
<protein>
    <submittedName>
        <fullName evidence="7">Uncharacterized protein</fullName>
    </submittedName>
</protein>
<evidence type="ECO:0000256" key="3">
    <source>
        <dbReference type="ARBA" id="ARBA00022692"/>
    </source>
</evidence>
<evidence type="ECO:0000313" key="8">
    <source>
        <dbReference type="Proteomes" id="UP000694546"/>
    </source>
</evidence>
<dbReference type="GeneTree" id="ENSGT00950000182857"/>
<proteinExistence type="inferred from homology"/>
<evidence type="ECO:0000256" key="2">
    <source>
        <dbReference type="ARBA" id="ARBA00006843"/>
    </source>
</evidence>
<evidence type="ECO:0000256" key="1">
    <source>
        <dbReference type="ARBA" id="ARBA00004370"/>
    </source>
</evidence>
<keyword evidence="8" id="KW-1185">Reference proteome</keyword>
<evidence type="ECO:0000256" key="6">
    <source>
        <dbReference type="SAM" id="Phobius"/>
    </source>
</evidence>
<keyword evidence="3 6" id="KW-0812">Transmembrane</keyword>
<comment type="similarity">
    <text evidence="2">Belongs to the CD225/Dispanin family.</text>
</comment>
<dbReference type="InterPro" id="IPR051517">
    <property type="entry name" value="IFITM_antiviral_protein"/>
</dbReference>
<keyword evidence="4 6" id="KW-1133">Transmembrane helix</keyword>
<dbReference type="PANTHER" id="PTHR13999:SF31">
    <property type="entry name" value="IFITM1-RELATED"/>
    <property type="match status" value="1"/>
</dbReference>
<evidence type="ECO:0000256" key="5">
    <source>
        <dbReference type="ARBA" id="ARBA00023136"/>
    </source>
</evidence>
<reference evidence="7" key="1">
    <citation type="submission" date="2025-08" db="UniProtKB">
        <authorList>
            <consortium name="Ensembl"/>
        </authorList>
    </citation>
    <scope>IDENTIFICATION</scope>
</reference>
<feature type="transmembrane region" description="Helical" evidence="6">
    <location>
        <begin position="50"/>
        <end position="75"/>
    </location>
</feature>
<dbReference type="GO" id="GO:0005886">
    <property type="term" value="C:plasma membrane"/>
    <property type="evidence" value="ECO:0007669"/>
    <property type="project" value="TreeGrafter"/>
</dbReference>
<dbReference type="InterPro" id="IPR007593">
    <property type="entry name" value="CD225/Dispanin_fam"/>
</dbReference>
<organism evidence="7 8">
    <name type="scientific">Gadus morhua</name>
    <name type="common">Atlantic cod</name>
    <dbReference type="NCBI Taxonomy" id="8049"/>
    <lineage>
        <taxon>Eukaryota</taxon>
        <taxon>Metazoa</taxon>
        <taxon>Chordata</taxon>
        <taxon>Craniata</taxon>
        <taxon>Vertebrata</taxon>
        <taxon>Euteleostomi</taxon>
        <taxon>Actinopterygii</taxon>
        <taxon>Neopterygii</taxon>
        <taxon>Teleostei</taxon>
        <taxon>Neoteleostei</taxon>
        <taxon>Acanthomorphata</taxon>
        <taxon>Zeiogadaria</taxon>
        <taxon>Gadariae</taxon>
        <taxon>Gadiformes</taxon>
        <taxon>Gadoidei</taxon>
        <taxon>Gadidae</taxon>
        <taxon>Gadus</taxon>
    </lineage>
</organism>
<dbReference type="PANTHER" id="PTHR13999">
    <property type="entry name" value="INTERFERON INDUCIBLE TRANSMEMBRANE PROTEIN"/>
    <property type="match status" value="1"/>
</dbReference>
<dbReference type="Ensembl" id="ENSGMOT00000072412.1">
    <property type="protein sequence ID" value="ENSGMOP00000043177.1"/>
    <property type="gene ID" value="ENSGMOG00000028339.1"/>
</dbReference>
<evidence type="ECO:0000313" key="7">
    <source>
        <dbReference type="Ensembl" id="ENSGMOP00000043177.1"/>
    </source>
</evidence>
<accession>A0A8C5B8S3</accession>
<evidence type="ECO:0000256" key="4">
    <source>
        <dbReference type="ARBA" id="ARBA00022989"/>
    </source>
</evidence>
<dbReference type="Pfam" id="PF04505">
    <property type="entry name" value="CD225"/>
    <property type="match status" value="1"/>
</dbReference>
<sequence>MIKAHCFLRWPTLLHKEEILSARPSAPQLQEMDPDTVVTIVNPVEHPRDYVVWSIFSFFYGNTFCLGLAALIFSIKARDMKVTGDLQRARGYSKWALGLNVAALIIIVLIVLCLIINFNAAEDHYRYGFNLI</sequence>
<comment type="subcellular location">
    <subcellularLocation>
        <location evidence="1">Membrane</location>
    </subcellularLocation>
</comment>
<dbReference type="Proteomes" id="UP000694546">
    <property type="component" value="Chromosome 9"/>
</dbReference>
<name>A0A8C5B8S3_GADMO</name>